<organism evidence="1">
    <name type="scientific">Solanum chacoense</name>
    <name type="common">Chaco potato</name>
    <dbReference type="NCBI Taxonomy" id="4108"/>
    <lineage>
        <taxon>Eukaryota</taxon>
        <taxon>Viridiplantae</taxon>
        <taxon>Streptophyta</taxon>
        <taxon>Embryophyta</taxon>
        <taxon>Tracheophyta</taxon>
        <taxon>Spermatophyta</taxon>
        <taxon>Magnoliopsida</taxon>
        <taxon>eudicotyledons</taxon>
        <taxon>Gunneridae</taxon>
        <taxon>Pentapetalae</taxon>
        <taxon>asterids</taxon>
        <taxon>lamiids</taxon>
        <taxon>Solanales</taxon>
        <taxon>Solanaceae</taxon>
        <taxon>Solanoideae</taxon>
        <taxon>Solaneae</taxon>
        <taxon>Solanum</taxon>
    </lineage>
</organism>
<dbReference type="EMBL" id="GEDG01023736">
    <property type="protein sequence ID" value="JAP16507.1"/>
    <property type="molecule type" value="Transcribed_RNA"/>
</dbReference>
<proteinExistence type="predicted"/>
<name>A0A0V0HAK8_SOLCH</name>
<dbReference type="AlphaFoldDB" id="A0A0V0HAK8"/>
<reference evidence="1" key="1">
    <citation type="submission" date="2015-12" db="EMBL/GenBank/DDBJ databases">
        <title>Gene expression during late stages of embryo sac development: a critical building block for successful pollen-pistil interactions.</title>
        <authorList>
            <person name="Liu Y."/>
            <person name="Joly V."/>
            <person name="Sabar M."/>
            <person name="Matton D.P."/>
        </authorList>
    </citation>
    <scope>NUCLEOTIDE SEQUENCE</scope>
</reference>
<sequence length="80" mass="9590">MPLCSLLVKLLLPDIETFKFLKFWTDHESFKEVVRQNRIGSSQNPFLEFKEKIKNFKLLYQNGARMHMVIYSINLLLERT</sequence>
<evidence type="ECO:0000313" key="1">
    <source>
        <dbReference type="EMBL" id="JAP16507.1"/>
    </source>
</evidence>
<protein>
    <submittedName>
        <fullName evidence="1">Putative ovule protein</fullName>
    </submittedName>
</protein>
<accession>A0A0V0HAK8</accession>